<protein>
    <submittedName>
        <fullName evidence="1">Uncharacterized protein</fullName>
    </submittedName>
</protein>
<dbReference type="AlphaFoldDB" id="A0A2P2JK21"/>
<name>A0A2P2JK21_RHIMU</name>
<reference evidence="1" key="1">
    <citation type="submission" date="2018-02" db="EMBL/GenBank/DDBJ databases">
        <title>Rhizophora mucronata_Transcriptome.</title>
        <authorList>
            <person name="Meera S.P."/>
            <person name="Sreeshan A."/>
            <person name="Augustine A."/>
        </authorList>
    </citation>
    <scope>NUCLEOTIDE SEQUENCE</scope>
    <source>
        <tissue evidence="1">Leaf</tissue>
    </source>
</reference>
<accession>A0A2P2JK21</accession>
<dbReference type="EMBL" id="GGEC01013317">
    <property type="protein sequence ID" value="MBW93800.1"/>
    <property type="molecule type" value="Transcribed_RNA"/>
</dbReference>
<organism evidence="1">
    <name type="scientific">Rhizophora mucronata</name>
    <name type="common">Asiatic mangrove</name>
    <dbReference type="NCBI Taxonomy" id="61149"/>
    <lineage>
        <taxon>Eukaryota</taxon>
        <taxon>Viridiplantae</taxon>
        <taxon>Streptophyta</taxon>
        <taxon>Embryophyta</taxon>
        <taxon>Tracheophyta</taxon>
        <taxon>Spermatophyta</taxon>
        <taxon>Magnoliopsida</taxon>
        <taxon>eudicotyledons</taxon>
        <taxon>Gunneridae</taxon>
        <taxon>Pentapetalae</taxon>
        <taxon>rosids</taxon>
        <taxon>fabids</taxon>
        <taxon>Malpighiales</taxon>
        <taxon>Rhizophoraceae</taxon>
        <taxon>Rhizophora</taxon>
    </lineage>
</organism>
<sequence>MTILRTKEMKEALSRLIEEIWVKRVNSSLNGGKKYLNVS</sequence>
<evidence type="ECO:0000313" key="1">
    <source>
        <dbReference type="EMBL" id="MBW93800.1"/>
    </source>
</evidence>
<proteinExistence type="predicted"/>